<evidence type="ECO:0000313" key="7">
    <source>
        <dbReference type="Proteomes" id="UP000314986"/>
    </source>
</evidence>
<reference evidence="6" key="5">
    <citation type="submission" date="2025-09" db="UniProtKB">
        <authorList>
            <consortium name="Ensembl"/>
        </authorList>
    </citation>
    <scope>IDENTIFICATION</scope>
</reference>
<dbReference type="Proteomes" id="UP000314986">
    <property type="component" value="Unassembled WGS sequence"/>
</dbReference>
<feature type="transmembrane region" description="Helical" evidence="5">
    <location>
        <begin position="117"/>
        <end position="135"/>
    </location>
</feature>
<protein>
    <submittedName>
        <fullName evidence="6">Transmembrane protein 235b</fullName>
    </submittedName>
</protein>
<organism evidence="6 7">
    <name type="scientific">Callorhinchus milii</name>
    <name type="common">Ghost shark</name>
    <dbReference type="NCBI Taxonomy" id="7868"/>
    <lineage>
        <taxon>Eukaryota</taxon>
        <taxon>Metazoa</taxon>
        <taxon>Chordata</taxon>
        <taxon>Craniata</taxon>
        <taxon>Vertebrata</taxon>
        <taxon>Chondrichthyes</taxon>
        <taxon>Holocephali</taxon>
        <taxon>Chimaeriformes</taxon>
        <taxon>Callorhinchidae</taxon>
        <taxon>Callorhinchus</taxon>
    </lineage>
</organism>
<dbReference type="InterPro" id="IPR039951">
    <property type="entry name" value="TMEM114/TMEM235"/>
</dbReference>
<dbReference type="GeneTree" id="ENSGT00390000011615"/>
<comment type="subcellular location">
    <subcellularLocation>
        <location evidence="1">Membrane</location>
        <topology evidence="1">Multi-pass membrane protein</topology>
    </subcellularLocation>
</comment>
<dbReference type="GO" id="GO:0016324">
    <property type="term" value="C:apical plasma membrane"/>
    <property type="evidence" value="ECO:0007669"/>
    <property type="project" value="TreeGrafter"/>
</dbReference>
<dbReference type="InParanoid" id="A0A4W3KIV2"/>
<keyword evidence="2 5" id="KW-0812">Transmembrane</keyword>
<feature type="transmembrane region" description="Helical" evidence="5">
    <location>
        <begin position="159"/>
        <end position="184"/>
    </location>
</feature>
<dbReference type="Gene3D" id="1.20.140.150">
    <property type="match status" value="2"/>
</dbReference>
<dbReference type="Pfam" id="PF13903">
    <property type="entry name" value="Claudin_2"/>
    <property type="match status" value="2"/>
</dbReference>
<proteinExistence type="predicted"/>
<evidence type="ECO:0000256" key="3">
    <source>
        <dbReference type="ARBA" id="ARBA00022989"/>
    </source>
</evidence>
<keyword evidence="4 5" id="KW-0472">Membrane</keyword>
<name>A0A4W3KIV2_CALMI</name>
<keyword evidence="3 5" id="KW-1133">Transmembrane helix</keyword>
<dbReference type="InterPro" id="IPR004031">
    <property type="entry name" value="PMP22/EMP/MP20/Claudin"/>
</dbReference>
<evidence type="ECO:0000256" key="1">
    <source>
        <dbReference type="ARBA" id="ARBA00004141"/>
    </source>
</evidence>
<reference evidence="7" key="1">
    <citation type="journal article" date="2006" name="Science">
        <title>Ancient noncoding elements conserved in the human genome.</title>
        <authorList>
            <person name="Venkatesh B."/>
            <person name="Kirkness E.F."/>
            <person name="Loh Y.H."/>
            <person name="Halpern A.L."/>
            <person name="Lee A.P."/>
            <person name="Johnson J."/>
            <person name="Dandona N."/>
            <person name="Viswanathan L.D."/>
            <person name="Tay A."/>
            <person name="Venter J.C."/>
            <person name="Strausberg R.L."/>
            <person name="Brenner S."/>
        </authorList>
    </citation>
    <scope>NUCLEOTIDE SEQUENCE [LARGE SCALE GENOMIC DNA]</scope>
</reference>
<accession>A0A4W3KIV2</accession>
<evidence type="ECO:0000313" key="6">
    <source>
        <dbReference type="Ensembl" id="ENSCMIP00000047790.1"/>
    </source>
</evidence>
<dbReference type="AlphaFoldDB" id="A0A4W3KIV2"/>
<reference evidence="6" key="4">
    <citation type="submission" date="2025-08" db="UniProtKB">
        <authorList>
            <consortium name="Ensembl"/>
        </authorList>
    </citation>
    <scope>IDENTIFICATION</scope>
</reference>
<evidence type="ECO:0000256" key="5">
    <source>
        <dbReference type="SAM" id="Phobius"/>
    </source>
</evidence>
<reference evidence="7" key="3">
    <citation type="journal article" date="2014" name="Nature">
        <title>Elephant shark genome provides unique insights into gnathostome evolution.</title>
        <authorList>
            <consortium name="International Elephant Shark Genome Sequencing Consortium"/>
            <person name="Venkatesh B."/>
            <person name="Lee A.P."/>
            <person name="Ravi V."/>
            <person name="Maurya A.K."/>
            <person name="Lian M.M."/>
            <person name="Swann J.B."/>
            <person name="Ohta Y."/>
            <person name="Flajnik M.F."/>
            <person name="Sutoh Y."/>
            <person name="Kasahara M."/>
            <person name="Hoon S."/>
            <person name="Gangu V."/>
            <person name="Roy S.W."/>
            <person name="Irimia M."/>
            <person name="Korzh V."/>
            <person name="Kondrychyn I."/>
            <person name="Lim Z.W."/>
            <person name="Tay B.H."/>
            <person name="Tohari S."/>
            <person name="Kong K.W."/>
            <person name="Ho S."/>
            <person name="Lorente-Galdos B."/>
            <person name="Quilez J."/>
            <person name="Marques-Bonet T."/>
            <person name="Raney B.J."/>
            <person name="Ingham P.W."/>
            <person name="Tay A."/>
            <person name="Hillier L.W."/>
            <person name="Minx P."/>
            <person name="Boehm T."/>
            <person name="Wilson R.K."/>
            <person name="Brenner S."/>
            <person name="Warren W.C."/>
        </authorList>
    </citation>
    <scope>NUCLEOTIDE SEQUENCE [LARGE SCALE GENOMIC DNA]</scope>
</reference>
<keyword evidence="7" id="KW-1185">Reference proteome</keyword>
<sequence>MVCLCCLEMNVGAVCVIAGCAGLLSFVFLAVAIGTDYWYVIDVSKSKYNTEKESDDLSSHSGLWRICQGKGGQCVWSLMKLFFTGSSNLVLLVFGGICGLVSSLANDLCMLLFTGSYFLVGGTLTLTGITVYIAYSKAAFAEVMCLYDHRMFDDIDTSFSWSMGLAWLSFTLEIISGALLLLAAKLNAVRHSIQSVVI</sequence>
<dbReference type="OMA" id="LWRTCEG"/>
<dbReference type="PANTHER" id="PTHR20516">
    <property type="entry name" value="TRANSMEMBRANE PROTEIN 114/235 FAMILY MEMBER"/>
    <property type="match status" value="1"/>
</dbReference>
<dbReference type="Ensembl" id="ENSCMIT00000048463.1">
    <property type="protein sequence ID" value="ENSCMIP00000047790.1"/>
    <property type="gene ID" value="ENSCMIG00000019553.1"/>
</dbReference>
<feature type="transmembrane region" description="Helical" evidence="5">
    <location>
        <begin position="12"/>
        <end position="33"/>
    </location>
</feature>
<evidence type="ECO:0000256" key="2">
    <source>
        <dbReference type="ARBA" id="ARBA00022692"/>
    </source>
</evidence>
<evidence type="ECO:0000256" key="4">
    <source>
        <dbReference type="ARBA" id="ARBA00023136"/>
    </source>
</evidence>
<dbReference type="PANTHER" id="PTHR20516:SF1">
    <property type="entry name" value="TRANSMEMBRANE PROTEIN 235"/>
    <property type="match status" value="1"/>
</dbReference>
<reference evidence="7" key="2">
    <citation type="journal article" date="2007" name="PLoS Biol.">
        <title>Survey sequencing and comparative analysis of the elephant shark (Callorhinchus milii) genome.</title>
        <authorList>
            <person name="Venkatesh B."/>
            <person name="Kirkness E.F."/>
            <person name="Loh Y.H."/>
            <person name="Halpern A.L."/>
            <person name="Lee A.P."/>
            <person name="Johnson J."/>
            <person name="Dandona N."/>
            <person name="Viswanathan L.D."/>
            <person name="Tay A."/>
            <person name="Venter J.C."/>
            <person name="Strausberg R.L."/>
            <person name="Brenner S."/>
        </authorList>
    </citation>
    <scope>NUCLEOTIDE SEQUENCE [LARGE SCALE GENOMIC DNA]</scope>
</reference>
<feature type="transmembrane region" description="Helical" evidence="5">
    <location>
        <begin position="86"/>
        <end position="105"/>
    </location>
</feature>